<dbReference type="AlphaFoldDB" id="A0A8D8S8K4"/>
<name>A0A8D8S8K4_9HEMI</name>
<evidence type="ECO:0000313" key="1">
    <source>
        <dbReference type="EMBL" id="CAG6661917.1"/>
    </source>
</evidence>
<organism evidence="1">
    <name type="scientific">Cacopsylla melanoneura</name>
    <dbReference type="NCBI Taxonomy" id="428564"/>
    <lineage>
        <taxon>Eukaryota</taxon>
        <taxon>Metazoa</taxon>
        <taxon>Ecdysozoa</taxon>
        <taxon>Arthropoda</taxon>
        <taxon>Hexapoda</taxon>
        <taxon>Insecta</taxon>
        <taxon>Pterygota</taxon>
        <taxon>Neoptera</taxon>
        <taxon>Paraneoptera</taxon>
        <taxon>Hemiptera</taxon>
        <taxon>Sternorrhyncha</taxon>
        <taxon>Psylloidea</taxon>
        <taxon>Psyllidae</taxon>
        <taxon>Psyllinae</taxon>
        <taxon>Cacopsylla</taxon>
    </lineage>
</organism>
<dbReference type="EMBL" id="HBUF01201048">
    <property type="protein sequence ID" value="CAG6661917.1"/>
    <property type="molecule type" value="Transcribed_RNA"/>
</dbReference>
<accession>A0A8D8S8K4</accession>
<sequence>MNFIPSVKIHLIRFCLNVPSTSFPEQIFRRLFQAVVCIFIILGRDFEALRYFTVLFTRSLLSLYENPKSSILRGGGNKLYFSFLLQQLSLSKSLPPSLPPSLPASLRIIENQI</sequence>
<reference evidence="1" key="1">
    <citation type="submission" date="2021-05" db="EMBL/GenBank/DDBJ databases">
        <authorList>
            <person name="Alioto T."/>
            <person name="Alioto T."/>
            <person name="Gomez Garrido J."/>
        </authorList>
    </citation>
    <scope>NUCLEOTIDE SEQUENCE</scope>
</reference>
<proteinExistence type="predicted"/>
<protein>
    <submittedName>
        <fullName evidence="1">Uncharacterized protein</fullName>
    </submittedName>
</protein>